<sequence length="69" mass="7860">MGDMNGGYLQYGRTDPEERGRMNPVVAMRFFQALPGALVKTMRFSSTLLRSQVPLLVLVIDFLYPRLQP</sequence>
<proteinExistence type="predicted"/>
<organism evidence="1 2">
    <name type="scientific">[Clostridium] citroniae WAL-19142</name>
    <dbReference type="NCBI Taxonomy" id="742734"/>
    <lineage>
        <taxon>Bacteria</taxon>
        <taxon>Bacillati</taxon>
        <taxon>Bacillota</taxon>
        <taxon>Clostridia</taxon>
        <taxon>Lachnospirales</taxon>
        <taxon>Lachnospiraceae</taxon>
        <taxon>Enterocloster</taxon>
    </lineage>
</organism>
<comment type="caution">
    <text evidence="1">The sequence shown here is derived from an EMBL/GenBank/DDBJ whole genome shotgun (WGS) entry which is preliminary data.</text>
</comment>
<evidence type="ECO:0000313" key="2">
    <source>
        <dbReference type="Proteomes" id="UP000037392"/>
    </source>
</evidence>
<gene>
    <name evidence="1" type="ORF">HMPREF9470_00160</name>
</gene>
<name>A0A0J9BLX8_9FIRM</name>
<dbReference type="AlphaFoldDB" id="A0A0J9BLX8"/>
<accession>A0A0J9BLX8</accession>
<dbReference type="EMBL" id="ADLK01000045">
    <property type="protein sequence ID" value="KMW13239.1"/>
    <property type="molecule type" value="Genomic_DNA"/>
</dbReference>
<evidence type="ECO:0000313" key="1">
    <source>
        <dbReference type="EMBL" id="KMW13239.1"/>
    </source>
</evidence>
<protein>
    <submittedName>
        <fullName evidence="1">Uncharacterized protein</fullName>
    </submittedName>
</protein>
<reference evidence="1 2" key="1">
    <citation type="submission" date="2011-04" db="EMBL/GenBank/DDBJ databases">
        <title>The Genome Sequence of Clostridium citroniae WAL-19142.</title>
        <authorList>
            <consortium name="The Broad Institute Genome Sequencing Platform"/>
            <person name="Earl A."/>
            <person name="Ward D."/>
            <person name="Feldgarden M."/>
            <person name="Gevers D."/>
            <person name="Warren Y.A."/>
            <person name="Tyrrell K.L."/>
            <person name="Citron D.M."/>
            <person name="Goldstein E.J."/>
            <person name="Daigneault M."/>
            <person name="Allen-Vercoe E."/>
            <person name="Young S.K."/>
            <person name="Zeng Q."/>
            <person name="Gargeya S."/>
            <person name="Fitzgerald M."/>
            <person name="Haas B."/>
            <person name="Abouelleil A."/>
            <person name="Alvarado L."/>
            <person name="Arachchi H.M."/>
            <person name="Berlin A."/>
            <person name="Brown A."/>
            <person name="Chapman S.B."/>
            <person name="Chen Z."/>
            <person name="Dunbar C."/>
            <person name="Freedman E."/>
            <person name="Gearin G."/>
            <person name="Gellesch M."/>
            <person name="Goldberg J."/>
            <person name="Griggs A."/>
            <person name="Gujja S."/>
            <person name="Heilman E.R."/>
            <person name="Heiman D."/>
            <person name="Howarth C."/>
            <person name="Larson L."/>
            <person name="Lui A."/>
            <person name="MacDonald P.J."/>
            <person name="Mehta T."/>
            <person name="Montmayeur A."/>
            <person name="Murphy C."/>
            <person name="Neiman D."/>
            <person name="Pearson M."/>
            <person name="Priest M."/>
            <person name="Roberts A."/>
            <person name="Saif S."/>
            <person name="Shea T."/>
            <person name="Shenoy N."/>
            <person name="Sisk P."/>
            <person name="Stolte C."/>
            <person name="Sykes S."/>
            <person name="White J."/>
            <person name="Yandava C."/>
            <person name="Wortman J."/>
            <person name="Nusbaum C."/>
            <person name="Birren B."/>
        </authorList>
    </citation>
    <scope>NUCLEOTIDE SEQUENCE [LARGE SCALE GENOMIC DNA]</scope>
    <source>
        <strain evidence="1 2">WAL-19142</strain>
    </source>
</reference>
<dbReference type="Proteomes" id="UP000037392">
    <property type="component" value="Unassembled WGS sequence"/>
</dbReference>